<comment type="caution">
    <text evidence="1">The sequence shown here is derived from an EMBL/GenBank/DDBJ whole genome shotgun (WGS) entry which is preliminary data.</text>
</comment>
<keyword evidence="2" id="KW-1185">Reference proteome</keyword>
<organism evidence="1 2">
    <name type="scientific">Rarobacter incanus</name>
    <dbReference type="NCBI Taxonomy" id="153494"/>
    <lineage>
        <taxon>Bacteria</taxon>
        <taxon>Bacillati</taxon>
        <taxon>Actinomycetota</taxon>
        <taxon>Actinomycetes</taxon>
        <taxon>Micrococcales</taxon>
        <taxon>Rarobacteraceae</taxon>
        <taxon>Rarobacter</taxon>
    </lineage>
</organism>
<accession>A0A542SLG4</accession>
<name>A0A542SLG4_9MICO</name>
<dbReference type="OrthoDB" id="3215033at2"/>
<evidence type="ECO:0000313" key="1">
    <source>
        <dbReference type="EMBL" id="TQK75466.1"/>
    </source>
</evidence>
<evidence type="ECO:0000313" key="2">
    <source>
        <dbReference type="Proteomes" id="UP000316181"/>
    </source>
</evidence>
<gene>
    <name evidence="1" type="ORF">FB389_0093</name>
</gene>
<sequence>MDLREFHRCVDHVFGVGHGRTIIESHVIATLGSATPAQLLADGVRPDHVWGALWAEFEISDEFRWGLPEPRAK</sequence>
<reference evidence="1 2" key="1">
    <citation type="submission" date="2019-06" db="EMBL/GenBank/DDBJ databases">
        <title>Sequencing the genomes of 1000 actinobacteria strains.</title>
        <authorList>
            <person name="Klenk H.-P."/>
        </authorList>
    </citation>
    <scope>NUCLEOTIDE SEQUENCE [LARGE SCALE GENOMIC DNA]</scope>
    <source>
        <strain evidence="1 2">DSM 10596</strain>
    </source>
</reference>
<dbReference type="EMBL" id="VFNV01000001">
    <property type="protein sequence ID" value="TQK75466.1"/>
    <property type="molecule type" value="Genomic_DNA"/>
</dbReference>
<dbReference type="Pfam" id="PF11248">
    <property type="entry name" value="DUF3046"/>
    <property type="match status" value="1"/>
</dbReference>
<protein>
    <submittedName>
        <fullName evidence="1">DUF3046 family protein</fullName>
    </submittedName>
</protein>
<proteinExistence type="predicted"/>
<dbReference type="Proteomes" id="UP000316181">
    <property type="component" value="Unassembled WGS sequence"/>
</dbReference>
<dbReference type="InterPro" id="IPR021408">
    <property type="entry name" value="DUF3046"/>
</dbReference>
<dbReference type="RefSeq" id="WP_142110873.1">
    <property type="nucleotide sequence ID" value="NZ_BAAATB010000005.1"/>
</dbReference>
<dbReference type="AlphaFoldDB" id="A0A542SLG4"/>